<dbReference type="STRING" id="3708.A0A078I1L8"/>
<proteinExistence type="predicted"/>
<accession>A0A078I1L8</accession>
<dbReference type="PaxDb" id="3708-A0A078I1L8"/>
<dbReference type="AlphaFoldDB" id="A0A078I1L8"/>
<dbReference type="InterPro" id="IPR012340">
    <property type="entry name" value="NA-bd_OB-fold"/>
</dbReference>
<dbReference type="Proteomes" id="UP000028999">
    <property type="component" value="Unassembled WGS sequence"/>
</dbReference>
<name>A0A078I1L8_BRANA</name>
<keyword evidence="2" id="KW-1185">Reference proteome</keyword>
<gene>
    <name evidence="1" type="primary">BnaA02g24600D</name>
    <name evidence="1" type="ORF">GSBRNA2T00079371001</name>
</gene>
<dbReference type="EMBL" id="LK032575">
    <property type="protein sequence ID" value="CDY43982.1"/>
    <property type="molecule type" value="Genomic_DNA"/>
</dbReference>
<dbReference type="Gramene" id="CDY43982">
    <property type="protein sequence ID" value="CDY43982"/>
    <property type="gene ID" value="GSBRNA2T00079371001"/>
</dbReference>
<sequence>MFEADGKIPPTVNSSSAAVTKVETVTLKEIHKFLENESPQVANFICTATITDVMEEYGWYFISCTACKSQLERSETTFICPNFKCKKPNTVGLIRYNLSRLPLATVQSPFEMPGFPISNRATTIEESVSFTTRNKDAPLTPEDNHSLLLAL</sequence>
<evidence type="ECO:0000313" key="1">
    <source>
        <dbReference type="EMBL" id="CDY43982.1"/>
    </source>
</evidence>
<protein>
    <submittedName>
        <fullName evidence="1">BnaA02g24600D protein</fullName>
    </submittedName>
</protein>
<reference evidence="1 2" key="1">
    <citation type="journal article" date="2014" name="Science">
        <title>Plant genetics. Early allopolyploid evolution in the post-Neolithic Brassica napus oilseed genome.</title>
        <authorList>
            <person name="Chalhoub B."/>
            <person name="Denoeud F."/>
            <person name="Liu S."/>
            <person name="Parkin I.A."/>
            <person name="Tang H."/>
            <person name="Wang X."/>
            <person name="Chiquet J."/>
            <person name="Belcram H."/>
            <person name="Tong C."/>
            <person name="Samans B."/>
            <person name="Correa M."/>
            <person name="Da Silva C."/>
            <person name="Just J."/>
            <person name="Falentin C."/>
            <person name="Koh C.S."/>
            <person name="Le Clainche I."/>
            <person name="Bernard M."/>
            <person name="Bento P."/>
            <person name="Noel B."/>
            <person name="Labadie K."/>
            <person name="Alberti A."/>
            <person name="Charles M."/>
            <person name="Arnaud D."/>
            <person name="Guo H."/>
            <person name="Daviaud C."/>
            <person name="Alamery S."/>
            <person name="Jabbari K."/>
            <person name="Zhao M."/>
            <person name="Edger P.P."/>
            <person name="Chelaifa H."/>
            <person name="Tack D."/>
            <person name="Lassalle G."/>
            <person name="Mestiri I."/>
            <person name="Schnel N."/>
            <person name="Le Paslier M.C."/>
            <person name="Fan G."/>
            <person name="Renault V."/>
            <person name="Bayer P.E."/>
            <person name="Golicz A.A."/>
            <person name="Manoli S."/>
            <person name="Lee T.H."/>
            <person name="Thi V.H."/>
            <person name="Chalabi S."/>
            <person name="Hu Q."/>
            <person name="Fan C."/>
            <person name="Tollenaere R."/>
            <person name="Lu Y."/>
            <person name="Battail C."/>
            <person name="Shen J."/>
            <person name="Sidebottom C.H."/>
            <person name="Wang X."/>
            <person name="Canaguier A."/>
            <person name="Chauveau A."/>
            <person name="Berard A."/>
            <person name="Deniot G."/>
            <person name="Guan M."/>
            <person name="Liu Z."/>
            <person name="Sun F."/>
            <person name="Lim Y.P."/>
            <person name="Lyons E."/>
            <person name="Town C.D."/>
            <person name="Bancroft I."/>
            <person name="Wang X."/>
            <person name="Meng J."/>
            <person name="Ma J."/>
            <person name="Pires J.C."/>
            <person name="King G.J."/>
            <person name="Brunel D."/>
            <person name="Delourme R."/>
            <person name="Renard M."/>
            <person name="Aury J.M."/>
            <person name="Adams K.L."/>
            <person name="Batley J."/>
            <person name="Snowdon R.J."/>
            <person name="Tost J."/>
            <person name="Edwards D."/>
            <person name="Zhou Y."/>
            <person name="Hua W."/>
            <person name="Sharpe A.G."/>
            <person name="Paterson A.H."/>
            <person name="Guan C."/>
            <person name="Wincker P."/>
        </authorList>
    </citation>
    <scope>NUCLEOTIDE SEQUENCE [LARGE SCALE GENOMIC DNA]</scope>
    <source>
        <strain evidence="2">cv. Darmor-bzh</strain>
    </source>
</reference>
<evidence type="ECO:0000313" key="2">
    <source>
        <dbReference type="Proteomes" id="UP000028999"/>
    </source>
</evidence>
<dbReference type="Gene3D" id="2.40.50.140">
    <property type="entry name" value="Nucleic acid-binding proteins"/>
    <property type="match status" value="1"/>
</dbReference>
<dbReference type="SUPFAM" id="SSF50249">
    <property type="entry name" value="Nucleic acid-binding proteins"/>
    <property type="match status" value="1"/>
</dbReference>
<organism evidence="1 2">
    <name type="scientific">Brassica napus</name>
    <name type="common">Rape</name>
    <dbReference type="NCBI Taxonomy" id="3708"/>
    <lineage>
        <taxon>Eukaryota</taxon>
        <taxon>Viridiplantae</taxon>
        <taxon>Streptophyta</taxon>
        <taxon>Embryophyta</taxon>
        <taxon>Tracheophyta</taxon>
        <taxon>Spermatophyta</taxon>
        <taxon>Magnoliopsida</taxon>
        <taxon>eudicotyledons</taxon>
        <taxon>Gunneridae</taxon>
        <taxon>Pentapetalae</taxon>
        <taxon>rosids</taxon>
        <taxon>malvids</taxon>
        <taxon>Brassicales</taxon>
        <taxon>Brassicaceae</taxon>
        <taxon>Brassiceae</taxon>
        <taxon>Brassica</taxon>
    </lineage>
</organism>